<dbReference type="Pfam" id="PF02653">
    <property type="entry name" value="BPD_transp_2"/>
    <property type="match status" value="1"/>
</dbReference>
<feature type="transmembrane region" description="Helical" evidence="6">
    <location>
        <begin position="26"/>
        <end position="47"/>
    </location>
</feature>
<feature type="transmembrane region" description="Helical" evidence="6">
    <location>
        <begin position="176"/>
        <end position="197"/>
    </location>
</feature>
<dbReference type="GO" id="GO:0015658">
    <property type="term" value="F:branched-chain amino acid transmembrane transporter activity"/>
    <property type="evidence" value="ECO:0007669"/>
    <property type="project" value="InterPro"/>
</dbReference>
<keyword evidence="2" id="KW-1003">Cell membrane</keyword>
<name>A0A7X2NMX8_9CLOT</name>
<feature type="transmembrane region" description="Helical" evidence="6">
    <location>
        <begin position="67"/>
        <end position="88"/>
    </location>
</feature>
<accession>A0A7X2NMX8</accession>
<evidence type="ECO:0000256" key="6">
    <source>
        <dbReference type="SAM" id="Phobius"/>
    </source>
</evidence>
<sequence>MGKTGNGKKQVSLHQMQTFIDKYKKILLLATGIALIALPVMLDNTYLLTVCVKIGSYTLLGLGLNVLTGYTGLVSLGHAGFVAIGAYTSSLCAVKLGMNFFPAMLLGMLVSGLVGVLLGLPTLRVTGTYLSIITLGFGEIVKMIAMNWASVTNGTLGVKNIPKPSIFGMELTISNYGLYDLMLVLVVLTTLFCIALVKSKTGRALQAIRADELASTMMGINVTSYKILAFVISACICAVGGALYSSLIGYIDPNTFNFDVSTLILSIVILGGMGTIRGMFIGAALLIAFPEVSRFLMEYRFVLYGVILVLMMRFRPQGILGWKSTMPYHLTKRVQKEVEAMDQYGPLNLWNETKG</sequence>
<proteinExistence type="predicted"/>
<keyword evidence="5 6" id="KW-0472">Membrane</keyword>
<evidence type="ECO:0000256" key="1">
    <source>
        <dbReference type="ARBA" id="ARBA00004651"/>
    </source>
</evidence>
<comment type="subcellular location">
    <subcellularLocation>
        <location evidence="1">Cell membrane</location>
        <topology evidence="1">Multi-pass membrane protein</topology>
    </subcellularLocation>
</comment>
<dbReference type="Proteomes" id="UP000429958">
    <property type="component" value="Unassembled WGS sequence"/>
</dbReference>
<evidence type="ECO:0000313" key="8">
    <source>
        <dbReference type="Proteomes" id="UP000429958"/>
    </source>
</evidence>
<keyword evidence="4 6" id="KW-1133">Transmembrane helix</keyword>
<dbReference type="GO" id="GO:0005886">
    <property type="term" value="C:plasma membrane"/>
    <property type="evidence" value="ECO:0007669"/>
    <property type="project" value="UniProtKB-SubCell"/>
</dbReference>
<evidence type="ECO:0000313" key="7">
    <source>
        <dbReference type="EMBL" id="MSS37243.1"/>
    </source>
</evidence>
<dbReference type="CDD" id="cd06581">
    <property type="entry name" value="TM_PBP1_LivM_like"/>
    <property type="match status" value="1"/>
</dbReference>
<dbReference type="EMBL" id="VUMD01000009">
    <property type="protein sequence ID" value="MSS37243.1"/>
    <property type="molecule type" value="Genomic_DNA"/>
</dbReference>
<dbReference type="AlphaFoldDB" id="A0A7X2NMX8"/>
<evidence type="ECO:0000256" key="5">
    <source>
        <dbReference type="ARBA" id="ARBA00023136"/>
    </source>
</evidence>
<keyword evidence="3 6" id="KW-0812">Transmembrane</keyword>
<gene>
    <name evidence="7" type="ORF">FYJ39_11820</name>
</gene>
<feature type="transmembrane region" description="Helical" evidence="6">
    <location>
        <begin position="227"/>
        <end position="251"/>
    </location>
</feature>
<evidence type="ECO:0000256" key="2">
    <source>
        <dbReference type="ARBA" id="ARBA00022475"/>
    </source>
</evidence>
<feature type="transmembrane region" description="Helical" evidence="6">
    <location>
        <begin position="263"/>
        <end position="289"/>
    </location>
</feature>
<organism evidence="7 8">
    <name type="scientific">Clostridium porci</name>
    <dbReference type="NCBI Taxonomy" id="2605778"/>
    <lineage>
        <taxon>Bacteria</taxon>
        <taxon>Bacillati</taxon>
        <taxon>Bacillota</taxon>
        <taxon>Clostridia</taxon>
        <taxon>Eubacteriales</taxon>
        <taxon>Clostridiaceae</taxon>
        <taxon>Clostridium</taxon>
    </lineage>
</organism>
<feature type="transmembrane region" description="Helical" evidence="6">
    <location>
        <begin position="301"/>
        <end position="322"/>
    </location>
</feature>
<comment type="caution">
    <text evidence="7">The sequence shown here is derived from an EMBL/GenBank/DDBJ whole genome shotgun (WGS) entry which is preliminary data.</text>
</comment>
<dbReference type="PANTHER" id="PTHR30482">
    <property type="entry name" value="HIGH-AFFINITY BRANCHED-CHAIN AMINO ACID TRANSPORT SYSTEM PERMEASE"/>
    <property type="match status" value="1"/>
</dbReference>
<evidence type="ECO:0000256" key="4">
    <source>
        <dbReference type="ARBA" id="ARBA00022989"/>
    </source>
</evidence>
<reference evidence="7 8" key="1">
    <citation type="submission" date="2019-08" db="EMBL/GenBank/DDBJ databases">
        <title>In-depth cultivation of the pig gut microbiome towards novel bacterial diversity and tailored functional studies.</title>
        <authorList>
            <person name="Wylensek D."/>
            <person name="Hitch T.C.A."/>
            <person name="Clavel T."/>
        </authorList>
    </citation>
    <scope>NUCLEOTIDE SEQUENCE [LARGE SCALE GENOMIC DNA]</scope>
    <source>
        <strain evidence="7 8">WCA-389-WT-23D1</strain>
    </source>
</reference>
<evidence type="ECO:0000256" key="3">
    <source>
        <dbReference type="ARBA" id="ARBA00022692"/>
    </source>
</evidence>
<dbReference type="PANTHER" id="PTHR30482:SF10">
    <property type="entry name" value="HIGH-AFFINITY BRANCHED-CHAIN AMINO ACID TRANSPORT PROTEIN BRAE"/>
    <property type="match status" value="1"/>
</dbReference>
<dbReference type="InterPro" id="IPR001851">
    <property type="entry name" value="ABC_transp_permease"/>
</dbReference>
<dbReference type="InterPro" id="IPR043428">
    <property type="entry name" value="LivM-like"/>
</dbReference>
<keyword evidence="8" id="KW-1185">Reference proteome</keyword>
<protein>
    <submittedName>
        <fullName evidence="7">Branched-chain amino acid ABC transporter permease</fullName>
    </submittedName>
</protein>
<feature type="transmembrane region" description="Helical" evidence="6">
    <location>
        <begin position="100"/>
        <end position="120"/>
    </location>
</feature>